<keyword evidence="1" id="KW-0812">Transmembrane</keyword>
<name>A0A383EKH8_9ZZZZ</name>
<sequence>MGAKQIRYLVGTILVLLVAGVLALDHVFDSRIAGSAILVVMGLVGYLEFSKMSSGRYLRLSSLP</sequence>
<evidence type="ECO:0000256" key="1">
    <source>
        <dbReference type="SAM" id="Phobius"/>
    </source>
</evidence>
<accession>A0A383EKH8</accession>
<keyword evidence="1" id="KW-0472">Membrane</keyword>
<gene>
    <name evidence="2" type="ORF">METZ01_LOCUS509442</name>
</gene>
<protein>
    <submittedName>
        <fullName evidence="2">Uncharacterized protein</fullName>
    </submittedName>
</protein>
<dbReference type="AlphaFoldDB" id="A0A383EKH8"/>
<dbReference type="EMBL" id="UINC01226200">
    <property type="protein sequence ID" value="SVE56588.1"/>
    <property type="molecule type" value="Genomic_DNA"/>
</dbReference>
<organism evidence="2">
    <name type="scientific">marine metagenome</name>
    <dbReference type="NCBI Taxonomy" id="408172"/>
    <lineage>
        <taxon>unclassified sequences</taxon>
        <taxon>metagenomes</taxon>
        <taxon>ecological metagenomes</taxon>
    </lineage>
</organism>
<evidence type="ECO:0000313" key="2">
    <source>
        <dbReference type="EMBL" id="SVE56588.1"/>
    </source>
</evidence>
<keyword evidence="1" id="KW-1133">Transmembrane helix</keyword>
<feature type="transmembrane region" description="Helical" evidence="1">
    <location>
        <begin position="33"/>
        <end position="49"/>
    </location>
</feature>
<proteinExistence type="predicted"/>
<feature type="non-terminal residue" evidence="2">
    <location>
        <position position="64"/>
    </location>
</feature>
<reference evidence="2" key="1">
    <citation type="submission" date="2018-05" db="EMBL/GenBank/DDBJ databases">
        <authorList>
            <person name="Lanie J.A."/>
            <person name="Ng W.-L."/>
            <person name="Kazmierczak K.M."/>
            <person name="Andrzejewski T.M."/>
            <person name="Davidsen T.M."/>
            <person name="Wayne K.J."/>
            <person name="Tettelin H."/>
            <person name="Glass J.I."/>
            <person name="Rusch D."/>
            <person name="Podicherti R."/>
            <person name="Tsui H.-C.T."/>
            <person name="Winkler M.E."/>
        </authorList>
    </citation>
    <scope>NUCLEOTIDE SEQUENCE</scope>
</reference>